<gene>
    <name evidence="2" type="ORF">M404DRAFT_754731</name>
</gene>
<evidence type="ECO:0000256" key="1">
    <source>
        <dbReference type="SAM" id="MobiDB-lite"/>
    </source>
</evidence>
<dbReference type="HOGENOM" id="CLU_2923654_0_0_1"/>
<feature type="region of interest" description="Disordered" evidence="1">
    <location>
        <begin position="1"/>
        <end position="20"/>
    </location>
</feature>
<evidence type="ECO:0000313" key="2">
    <source>
        <dbReference type="EMBL" id="KIO00598.1"/>
    </source>
</evidence>
<protein>
    <submittedName>
        <fullName evidence="2">Uncharacterized protein</fullName>
    </submittedName>
</protein>
<organism evidence="2 3">
    <name type="scientific">Pisolithus tinctorius Marx 270</name>
    <dbReference type="NCBI Taxonomy" id="870435"/>
    <lineage>
        <taxon>Eukaryota</taxon>
        <taxon>Fungi</taxon>
        <taxon>Dikarya</taxon>
        <taxon>Basidiomycota</taxon>
        <taxon>Agaricomycotina</taxon>
        <taxon>Agaricomycetes</taxon>
        <taxon>Agaricomycetidae</taxon>
        <taxon>Boletales</taxon>
        <taxon>Sclerodermatineae</taxon>
        <taxon>Pisolithaceae</taxon>
        <taxon>Pisolithus</taxon>
    </lineage>
</organism>
<name>A0A0C3IUP7_PISTI</name>
<reference evidence="3" key="2">
    <citation type="submission" date="2015-01" db="EMBL/GenBank/DDBJ databases">
        <title>Evolutionary Origins and Diversification of the Mycorrhizal Mutualists.</title>
        <authorList>
            <consortium name="DOE Joint Genome Institute"/>
            <consortium name="Mycorrhizal Genomics Consortium"/>
            <person name="Kohler A."/>
            <person name="Kuo A."/>
            <person name="Nagy L.G."/>
            <person name="Floudas D."/>
            <person name="Copeland A."/>
            <person name="Barry K.W."/>
            <person name="Cichocki N."/>
            <person name="Veneault-Fourrey C."/>
            <person name="LaButti K."/>
            <person name="Lindquist E.A."/>
            <person name="Lipzen A."/>
            <person name="Lundell T."/>
            <person name="Morin E."/>
            <person name="Murat C."/>
            <person name="Riley R."/>
            <person name="Ohm R."/>
            <person name="Sun H."/>
            <person name="Tunlid A."/>
            <person name="Henrissat B."/>
            <person name="Grigoriev I.V."/>
            <person name="Hibbett D.S."/>
            <person name="Martin F."/>
        </authorList>
    </citation>
    <scope>NUCLEOTIDE SEQUENCE [LARGE SCALE GENOMIC DNA]</scope>
    <source>
        <strain evidence="3">Marx 270</strain>
    </source>
</reference>
<sequence>MHSCNAFAMAQHPRTRSRLDQIPSLTMTSYRSEQDMPSRHPGTCQPPMCPHKCKTLMFIDP</sequence>
<evidence type="ECO:0000313" key="3">
    <source>
        <dbReference type="Proteomes" id="UP000054217"/>
    </source>
</evidence>
<proteinExistence type="predicted"/>
<keyword evidence="3" id="KW-1185">Reference proteome</keyword>
<dbReference type="InParanoid" id="A0A0C3IUP7"/>
<dbReference type="EMBL" id="KN831994">
    <property type="protein sequence ID" value="KIO00598.1"/>
    <property type="molecule type" value="Genomic_DNA"/>
</dbReference>
<dbReference type="AlphaFoldDB" id="A0A0C3IUP7"/>
<accession>A0A0C3IUP7</accession>
<reference evidence="2 3" key="1">
    <citation type="submission" date="2014-04" db="EMBL/GenBank/DDBJ databases">
        <authorList>
            <consortium name="DOE Joint Genome Institute"/>
            <person name="Kuo A."/>
            <person name="Kohler A."/>
            <person name="Costa M.D."/>
            <person name="Nagy L.G."/>
            <person name="Floudas D."/>
            <person name="Copeland A."/>
            <person name="Barry K.W."/>
            <person name="Cichocki N."/>
            <person name="Veneault-Fourrey C."/>
            <person name="LaButti K."/>
            <person name="Lindquist E.A."/>
            <person name="Lipzen A."/>
            <person name="Lundell T."/>
            <person name="Morin E."/>
            <person name="Murat C."/>
            <person name="Sun H."/>
            <person name="Tunlid A."/>
            <person name="Henrissat B."/>
            <person name="Grigoriev I.V."/>
            <person name="Hibbett D.S."/>
            <person name="Martin F."/>
            <person name="Nordberg H.P."/>
            <person name="Cantor M.N."/>
            <person name="Hua S.X."/>
        </authorList>
    </citation>
    <scope>NUCLEOTIDE SEQUENCE [LARGE SCALE GENOMIC DNA]</scope>
    <source>
        <strain evidence="2 3">Marx 270</strain>
    </source>
</reference>
<dbReference type="Proteomes" id="UP000054217">
    <property type="component" value="Unassembled WGS sequence"/>
</dbReference>